<organism evidence="13 14">
    <name type="scientific">Aquabacterium soli</name>
    <dbReference type="NCBI Taxonomy" id="2493092"/>
    <lineage>
        <taxon>Bacteria</taxon>
        <taxon>Pseudomonadati</taxon>
        <taxon>Pseudomonadota</taxon>
        <taxon>Betaproteobacteria</taxon>
        <taxon>Burkholderiales</taxon>
        <taxon>Aquabacterium</taxon>
    </lineage>
</organism>
<dbReference type="Pfam" id="PF07963">
    <property type="entry name" value="N_methyl"/>
    <property type="match status" value="1"/>
</dbReference>
<evidence type="ECO:0000256" key="5">
    <source>
        <dbReference type="ARBA" id="ARBA00022519"/>
    </source>
</evidence>
<comment type="similarity">
    <text evidence="9">Belongs to the GSP H family.</text>
</comment>
<protein>
    <recommendedName>
        <fullName evidence="2">Type II secretion system protein H</fullName>
    </recommendedName>
    <alternativeName>
        <fullName evidence="10">General secretion pathway protein H</fullName>
    </alternativeName>
</protein>
<comment type="subcellular location">
    <subcellularLocation>
        <location evidence="1">Cell inner membrane</location>
        <topology evidence="1">Single-pass membrane protein</topology>
    </subcellularLocation>
</comment>
<keyword evidence="14" id="KW-1185">Reference proteome</keyword>
<keyword evidence="4" id="KW-0488">Methylation</keyword>
<evidence type="ECO:0000259" key="12">
    <source>
        <dbReference type="Pfam" id="PF12019"/>
    </source>
</evidence>
<accession>A0A3R8S5V5</accession>
<dbReference type="InterPro" id="IPR045584">
    <property type="entry name" value="Pilin-like"/>
</dbReference>
<evidence type="ECO:0000313" key="14">
    <source>
        <dbReference type="Proteomes" id="UP000269265"/>
    </source>
</evidence>
<keyword evidence="6 11" id="KW-0812">Transmembrane</keyword>
<dbReference type="EMBL" id="RSED01000025">
    <property type="protein sequence ID" value="RRS02300.1"/>
    <property type="molecule type" value="Genomic_DNA"/>
</dbReference>
<dbReference type="Gene3D" id="3.55.40.10">
    <property type="entry name" value="minor pseudopilin epsh domain"/>
    <property type="match status" value="1"/>
</dbReference>
<dbReference type="Pfam" id="PF12019">
    <property type="entry name" value="GspH"/>
    <property type="match status" value="1"/>
</dbReference>
<keyword evidence="5" id="KW-0997">Cell inner membrane</keyword>
<name>A0A3R8S5V5_9BURK</name>
<dbReference type="PANTHER" id="PTHR30093">
    <property type="entry name" value="GENERAL SECRETION PATHWAY PROTEIN G"/>
    <property type="match status" value="1"/>
</dbReference>
<dbReference type="InterPro" id="IPR012902">
    <property type="entry name" value="N_methyl_site"/>
</dbReference>
<dbReference type="AlphaFoldDB" id="A0A3R8S5V5"/>
<dbReference type="Proteomes" id="UP000269265">
    <property type="component" value="Unassembled WGS sequence"/>
</dbReference>
<evidence type="ECO:0000313" key="13">
    <source>
        <dbReference type="EMBL" id="RRS02300.1"/>
    </source>
</evidence>
<dbReference type="GO" id="GO:0005886">
    <property type="term" value="C:plasma membrane"/>
    <property type="evidence" value="ECO:0007669"/>
    <property type="project" value="UniProtKB-SubCell"/>
</dbReference>
<feature type="domain" description="General secretion pathway GspH" evidence="12">
    <location>
        <begin position="65"/>
        <end position="187"/>
    </location>
</feature>
<comment type="caution">
    <text evidence="13">The sequence shown here is derived from an EMBL/GenBank/DDBJ whole genome shotgun (WGS) entry which is preliminary data.</text>
</comment>
<evidence type="ECO:0000256" key="3">
    <source>
        <dbReference type="ARBA" id="ARBA00022475"/>
    </source>
</evidence>
<gene>
    <name evidence="13" type="ORF">EIP75_21265</name>
</gene>
<keyword evidence="8 11" id="KW-0472">Membrane</keyword>
<evidence type="ECO:0000256" key="9">
    <source>
        <dbReference type="ARBA" id="ARBA00025772"/>
    </source>
</evidence>
<dbReference type="GO" id="GO:0015627">
    <property type="term" value="C:type II protein secretion system complex"/>
    <property type="evidence" value="ECO:0007669"/>
    <property type="project" value="InterPro"/>
</dbReference>
<evidence type="ECO:0000256" key="10">
    <source>
        <dbReference type="ARBA" id="ARBA00030775"/>
    </source>
</evidence>
<feature type="transmembrane region" description="Helical" evidence="11">
    <location>
        <begin position="28"/>
        <end position="51"/>
    </location>
</feature>
<keyword evidence="7 11" id="KW-1133">Transmembrane helix</keyword>
<dbReference type="InterPro" id="IPR022346">
    <property type="entry name" value="T2SS_GspH"/>
</dbReference>
<dbReference type="RefSeq" id="WP_125245210.1">
    <property type="nucleotide sequence ID" value="NZ_RSED01000025.1"/>
</dbReference>
<dbReference type="SUPFAM" id="SSF54523">
    <property type="entry name" value="Pili subunits"/>
    <property type="match status" value="1"/>
</dbReference>
<dbReference type="NCBIfam" id="TIGR02532">
    <property type="entry name" value="IV_pilin_GFxxxE"/>
    <property type="match status" value="1"/>
</dbReference>
<dbReference type="GO" id="GO:0015628">
    <property type="term" value="P:protein secretion by the type II secretion system"/>
    <property type="evidence" value="ECO:0007669"/>
    <property type="project" value="InterPro"/>
</dbReference>
<evidence type="ECO:0000256" key="7">
    <source>
        <dbReference type="ARBA" id="ARBA00022989"/>
    </source>
</evidence>
<sequence>MAFTTMRHMSPDRVIIPRSLPPPRHRGFTMVELVVVIAIIGILAAFAFPSLTSYMASQRLKDQSSALVRSINLARSEAIKRGRTVSMCRSDAPEATPPSCNARGGDWSTGWVVFVDNDGDSTIDNNDTVLRVQPGWTNSGTITNGGTVNDLVFRPNGIGRALGQTFTFMPKVEGSTKPVSIILSNTGRWRQE</sequence>
<proteinExistence type="inferred from homology"/>
<evidence type="ECO:0000256" key="4">
    <source>
        <dbReference type="ARBA" id="ARBA00022481"/>
    </source>
</evidence>
<evidence type="ECO:0000256" key="8">
    <source>
        <dbReference type="ARBA" id="ARBA00023136"/>
    </source>
</evidence>
<keyword evidence="3" id="KW-1003">Cell membrane</keyword>
<evidence type="ECO:0000256" key="1">
    <source>
        <dbReference type="ARBA" id="ARBA00004377"/>
    </source>
</evidence>
<reference evidence="13 14" key="1">
    <citation type="submission" date="2018-12" db="EMBL/GenBank/DDBJ databases">
        <title>The whole draft genome of Aquabacterium sp. SJQ9.</title>
        <authorList>
            <person name="Sun L."/>
            <person name="Gao X."/>
            <person name="Chen W."/>
            <person name="Huang K."/>
        </authorList>
    </citation>
    <scope>NUCLEOTIDE SEQUENCE [LARGE SCALE GENOMIC DNA]</scope>
    <source>
        <strain evidence="13 14">SJQ9</strain>
    </source>
</reference>
<evidence type="ECO:0000256" key="11">
    <source>
        <dbReference type="SAM" id="Phobius"/>
    </source>
</evidence>
<evidence type="ECO:0000256" key="2">
    <source>
        <dbReference type="ARBA" id="ARBA00021549"/>
    </source>
</evidence>
<evidence type="ECO:0000256" key="6">
    <source>
        <dbReference type="ARBA" id="ARBA00022692"/>
    </source>
</evidence>